<feature type="transmembrane region" description="Helical" evidence="2">
    <location>
        <begin position="809"/>
        <end position="831"/>
    </location>
</feature>
<keyword evidence="2" id="KW-1133">Transmembrane helix</keyword>
<evidence type="ECO:0000313" key="4">
    <source>
        <dbReference type="Proteomes" id="UP000053328"/>
    </source>
</evidence>
<feature type="region of interest" description="Disordered" evidence="1">
    <location>
        <begin position="1438"/>
        <end position="1459"/>
    </location>
</feature>
<feature type="transmembrane region" description="Helical" evidence="2">
    <location>
        <begin position="691"/>
        <end position="718"/>
    </location>
</feature>
<keyword evidence="2" id="KW-0812">Transmembrane</keyword>
<dbReference type="PANTHER" id="PTHR37544">
    <property type="entry name" value="SPRAY-RELATED"/>
    <property type="match status" value="1"/>
</dbReference>
<feature type="region of interest" description="Disordered" evidence="1">
    <location>
        <begin position="82"/>
        <end position="102"/>
    </location>
</feature>
<keyword evidence="4" id="KW-1185">Reference proteome</keyword>
<feature type="transmembrane region" description="Helical" evidence="2">
    <location>
        <begin position="1332"/>
        <end position="1359"/>
    </location>
</feature>
<feature type="transmembrane region" description="Helical" evidence="2">
    <location>
        <begin position="155"/>
        <end position="174"/>
    </location>
</feature>
<dbReference type="VEuPathDB" id="FungiDB:PV08_11103"/>
<dbReference type="Proteomes" id="UP000053328">
    <property type="component" value="Unassembled WGS sequence"/>
</dbReference>
<proteinExistence type="predicted"/>
<protein>
    <submittedName>
        <fullName evidence="3">Uncharacterized protein</fullName>
    </submittedName>
</protein>
<feature type="transmembrane region" description="Helical" evidence="2">
    <location>
        <begin position="738"/>
        <end position="759"/>
    </location>
</feature>
<feature type="transmembrane region" description="Helical" evidence="2">
    <location>
        <begin position="222"/>
        <end position="240"/>
    </location>
</feature>
<name>A0A0D1ZAV2_9EURO</name>
<feature type="region of interest" description="Disordered" evidence="1">
    <location>
        <begin position="1"/>
        <end position="64"/>
    </location>
</feature>
<evidence type="ECO:0000313" key="3">
    <source>
        <dbReference type="EMBL" id="KIW10142.1"/>
    </source>
</evidence>
<dbReference type="EMBL" id="KN847500">
    <property type="protein sequence ID" value="KIW10142.1"/>
    <property type="molecule type" value="Genomic_DNA"/>
</dbReference>
<gene>
    <name evidence="3" type="ORF">PV08_11103</name>
</gene>
<organism evidence="3 4">
    <name type="scientific">Exophiala spinifera</name>
    <dbReference type="NCBI Taxonomy" id="91928"/>
    <lineage>
        <taxon>Eukaryota</taxon>
        <taxon>Fungi</taxon>
        <taxon>Dikarya</taxon>
        <taxon>Ascomycota</taxon>
        <taxon>Pezizomycotina</taxon>
        <taxon>Eurotiomycetes</taxon>
        <taxon>Chaetothyriomycetidae</taxon>
        <taxon>Chaetothyriales</taxon>
        <taxon>Herpotrichiellaceae</taxon>
        <taxon>Exophiala</taxon>
    </lineage>
</organism>
<feature type="compositionally biased region" description="Polar residues" evidence="1">
    <location>
        <begin position="1"/>
        <end position="21"/>
    </location>
</feature>
<dbReference type="RefSeq" id="XP_016230358.1">
    <property type="nucleotide sequence ID" value="XM_016385414.1"/>
</dbReference>
<feature type="transmembrane region" description="Helical" evidence="2">
    <location>
        <begin position="578"/>
        <end position="600"/>
    </location>
</feature>
<evidence type="ECO:0000256" key="2">
    <source>
        <dbReference type="SAM" id="Phobius"/>
    </source>
</evidence>
<dbReference type="HOGENOM" id="CLU_003476_0_0_1"/>
<dbReference type="Pfam" id="PF11915">
    <property type="entry name" value="DUF3433"/>
    <property type="match status" value="2"/>
</dbReference>
<reference evidence="3 4" key="1">
    <citation type="submission" date="2015-01" db="EMBL/GenBank/DDBJ databases">
        <title>The Genome Sequence of Exophiala spinifera CBS89968.</title>
        <authorList>
            <consortium name="The Broad Institute Genomics Platform"/>
            <person name="Cuomo C."/>
            <person name="de Hoog S."/>
            <person name="Gorbushina A."/>
            <person name="Stielow B."/>
            <person name="Teixiera M."/>
            <person name="Abouelleil A."/>
            <person name="Chapman S.B."/>
            <person name="Priest M."/>
            <person name="Young S.K."/>
            <person name="Wortman J."/>
            <person name="Nusbaum C."/>
            <person name="Birren B."/>
        </authorList>
    </citation>
    <scope>NUCLEOTIDE SEQUENCE [LARGE SCALE GENOMIC DNA]</scope>
    <source>
        <strain evidence="3 4">CBS 89968</strain>
    </source>
</reference>
<keyword evidence="2" id="KW-0472">Membrane</keyword>
<sequence>MSQHYHSVSSQVFDDNSNSESLPLRPIHRREASDAEYLSLDGQRVSESLNSPRDAHSRHETRLHRVARGEPQYLSLQNAEFVDEPSPHSPELPPGTKTPATRPSWKPYPLQWPFLLTTLSIALLLGLVVIFLLAYSATHHGLGRDDGSSSVLFGWRFTPTLITVLYSILTAMIYSDTLRTESFSQMSHQSGADSASSILRSKEQWWTVLWSSLRRRHNHGQLNFYLLAVTLADIIGFLLINPLSSALLQSQSIDLESQISFSRYRVDETEPLRMESDDLVYFRTVGNILQNLTTSAWLTEKYAVVPFWRPPGPSMSDTTLTGLNQQWQVNSSVFSVTLECEAMSTNTTEANDGALILSDRTGCETAIGVCGESINSLGGGSWFTPPDFVTPIWWEDDYPKSCYNSTAECADRQVILITNSTWEFNTSYTTSKWFRASAWSCGTTFYRADIPVSISTGPAGSVLGVDDATFIAHRRLVEPTVLNTTRFDNAFLNRNWTSMIYPSYPSSTPQWGGVSVLLAALYDFAPLSMFGKESVVNRAQKIKQRFLGEMMLNTVARNSPTQQAGTVTVTERRVLVNLPIAISLAVLFILSAALIAFALWESGRRHLNLFHDPASIAALIQLTEDDKPLRDYLKAKQPGSSRQDDANLRSMRHFLQDGAMSTVLNNVNNEENVVTKSPVKRDENLPFPLRLYAGLLLLLFLALVFAAILTLFTLAQTVGLYESAFTYETDLVPSDSSLFTFAPYSIVPTLLAVIIGLWWDGLDDTFRRLQPFVTMSRKALPVSPIIGLSYMPTYSVVSVIKALRNRHEYVALVSTAAILVQVLTVSMSALWQRADGSRPGDLTLARDFEPRTQPFVYTFAGTTAMGAGDINGQEIISSFYGNLSTNWLYSAALQLAYNGSEPPWSSDGWSFVPVNLSSISDSSVYKTTPSANDRDDTSAAASTTTKAVNVTVTTPALRGVLDCSTVTQSSNLSGWTTQWDLTDGMIWNVSRNPTVLQRGYEVNSGFNLAPKIDDSTTPILSQYRTLLCCRNLSSPDGDSGASALGYWSNNYEGTLAYDFDSSYVTYPRNFTMKWIRGTTARNWYLMNETYSGYYTGEYDDFRHLIWTREPQISALNCRPRVEWSNASVTVDRGTGRVYKYKIVDAVQDLPQAFSDAYLEHDYVAPGDNATDGVFHNQYTVSFGVLFQDAMLFASDLQKFWPSGGSSESSVEDLDDKNFNIRIEGKGLNADLMSFAMYQLASGNVDALMDLGRMEQLGQKVFTTFFQHFVSANVSAEGGGWGFQKIGATLPAILAPLANGTQPDTNSSLTAAADTQVRVHVEIAVEVLQMSPVAVYLSLSILFVLIVVTLFVYTFGYALFRNLRSRFENLAGVVSVVADSERLRRWVRDHPNPETWGRERTRSGHEAPLVKLGTFVGSDGNERWGIEIVTDGEEKNWPVTSDAESVANGGWRGVSSGGRP</sequence>
<feature type="transmembrane region" description="Helical" evidence="2">
    <location>
        <begin position="112"/>
        <end position="135"/>
    </location>
</feature>
<evidence type="ECO:0000256" key="1">
    <source>
        <dbReference type="SAM" id="MobiDB-lite"/>
    </source>
</evidence>
<dbReference type="GeneID" id="27338186"/>
<accession>A0A0D1ZAV2</accession>
<dbReference type="OrthoDB" id="3248909at2759"/>
<dbReference type="PANTHER" id="PTHR37544:SF3">
    <property type="entry name" value="SPRAY"/>
    <property type="match status" value="1"/>
</dbReference>
<feature type="compositionally biased region" description="Gly residues" evidence="1">
    <location>
        <begin position="1449"/>
        <end position="1459"/>
    </location>
</feature>
<dbReference type="InterPro" id="IPR021840">
    <property type="entry name" value="DUF3433"/>
</dbReference>